<comment type="caution">
    <text evidence="8">The sequence shown here is derived from an EMBL/GenBank/DDBJ whole genome shotgun (WGS) entry which is preliminary data.</text>
</comment>
<keyword evidence="4 6" id="KW-0418">Kinase</keyword>
<dbReference type="PROSITE" id="PS01076">
    <property type="entry name" value="ACETATE_KINASE_2"/>
    <property type="match status" value="1"/>
</dbReference>
<keyword evidence="2 6" id="KW-0808">Transferase</keyword>
<feature type="binding site" evidence="6">
    <location>
        <position position="383"/>
    </location>
    <ligand>
        <name>Mg(2+)</name>
        <dbReference type="ChEBI" id="CHEBI:18420"/>
    </ligand>
</feature>
<dbReference type="EMBL" id="NIBD01000020">
    <property type="protein sequence ID" value="PAB55726.1"/>
    <property type="molecule type" value="Genomic_DNA"/>
</dbReference>
<comment type="pathway">
    <text evidence="6">Metabolic intermediate biosynthesis; acetyl-CoA biosynthesis; acetyl-CoA from acetate: step 1/2.</text>
</comment>
<dbReference type="Gene3D" id="3.30.420.40">
    <property type="match status" value="2"/>
</dbReference>
<comment type="subunit">
    <text evidence="6">Homodimer.</text>
</comment>
<name>A0A267M824_LACJH</name>
<comment type="cofactor">
    <cofactor evidence="6">
        <name>Mg(2+)</name>
        <dbReference type="ChEBI" id="CHEBI:18420"/>
    </cofactor>
    <cofactor evidence="6">
        <name>Mn(2+)</name>
        <dbReference type="ChEBI" id="CHEBI:29035"/>
    </cofactor>
    <text evidence="6">Mg(2+). Can also accept Mn(2+).</text>
</comment>
<sequence>MKKVLAVNSGSSSFKYKLFSLDNEEVIASGMADRVGLPGSVFTMTLSDGSQHDEQSDIANQEEAVQKLLSWLKKYNVIDSLEDIAGVGHRVVAGGEEFTDSTVITEDNLWKIYNMSDYAPLHNPAEADGIYAFMKVLPNVPEVAVFDTSFHQSLDPVQYLYSVPYKYYEKFRARKYGAHGTSARYVSRRTADLLNKPVEDLKMVLCHLGSGASVTAIKDGKSFDTSMGFSPVAGITMSTRSGDVDPSLLQFIMKKGNITSFNEVIKMLNTESGLLGLSGISPDMRDIEKAIKNGDKQAQLTKDIFINRIVRYIGAYMTEMGGLDVLVFTAGIGEHDASVRKQIMDGLTWLGLEYDEEANKANHEGVITTPNSKITAMIVPTNEELMIARDVVRLAKLDKLNK</sequence>
<dbReference type="GO" id="GO:0006085">
    <property type="term" value="P:acetyl-CoA biosynthetic process"/>
    <property type="evidence" value="ECO:0007669"/>
    <property type="project" value="UniProtKB-UniRule"/>
</dbReference>
<organism evidence="8 9">
    <name type="scientific">Lactobacillus johnsonii</name>
    <dbReference type="NCBI Taxonomy" id="33959"/>
    <lineage>
        <taxon>Bacteria</taxon>
        <taxon>Bacillati</taxon>
        <taxon>Bacillota</taxon>
        <taxon>Bacilli</taxon>
        <taxon>Lactobacillales</taxon>
        <taxon>Lactobacillaceae</taxon>
        <taxon>Lactobacillus</taxon>
    </lineage>
</organism>
<keyword evidence="6" id="KW-0479">Metal-binding</keyword>
<feature type="binding site" evidence="6">
    <location>
        <begin position="207"/>
        <end position="211"/>
    </location>
    <ligand>
        <name>ATP</name>
        <dbReference type="ChEBI" id="CHEBI:30616"/>
    </ligand>
</feature>
<comment type="function">
    <text evidence="6">Catalyzes the formation of acetyl phosphate from acetate and ATP. Can also catalyze the reverse reaction.</text>
</comment>
<dbReference type="PRINTS" id="PR00471">
    <property type="entry name" value="ACETATEKNASE"/>
</dbReference>
<feature type="site" description="Transition state stabilizer" evidence="6">
    <location>
        <position position="240"/>
    </location>
</feature>
<comment type="catalytic activity">
    <reaction evidence="6">
        <text>acetate + ATP = acetyl phosphate + ADP</text>
        <dbReference type="Rhea" id="RHEA:11352"/>
        <dbReference type="ChEBI" id="CHEBI:22191"/>
        <dbReference type="ChEBI" id="CHEBI:30089"/>
        <dbReference type="ChEBI" id="CHEBI:30616"/>
        <dbReference type="ChEBI" id="CHEBI:456216"/>
        <dbReference type="EC" id="2.7.2.1"/>
    </reaction>
</comment>
<dbReference type="HAMAP" id="MF_00020">
    <property type="entry name" value="Acetate_kinase"/>
    <property type="match status" value="1"/>
</dbReference>
<gene>
    <name evidence="6" type="primary">ackA</name>
    <name evidence="8" type="ORF">A3Q24_03905</name>
</gene>
<dbReference type="GO" id="GO:0005737">
    <property type="term" value="C:cytoplasm"/>
    <property type="evidence" value="ECO:0007669"/>
    <property type="project" value="UniProtKB-SubCell"/>
</dbReference>
<dbReference type="InterPro" id="IPR043129">
    <property type="entry name" value="ATPase_NBD"/>
</dbReference>
<dbReference type="GO" id="GO:0008776">
    <property type="term" value="F:acetate kinase activity"/>
    <property type="evidence" value="ECO:0007669"/>
    <property type="project" value="UniProtKB-UniRule"/>
</dbReference>
<evidence type="ECO:0000256" key="4">
    <source>
        <dbReference type="ARBA" id="ARBA00022777"/>
    </source>
</evidence>
<proteinExistence type="inferred from homology"/>
<dbReference type="UniPathway" id="UPA00340">
    <property type="reaction ID" value="UER00458"/>
</dbReference>
<evidence type="ECO:0000256" key="5">
    <source>
        <dbReference type="ARBA" id="ARBA00022840"/>
    </source>
</evidence>
<feature type="binding site" evidence="6">
    <location>
        <position position="8"/>
    </location>
    <ligand>
        <name>Mg(2+)</name>
        <dbReference type="ChEBI" id="CHEBI:18420"/>
    </ligand>
</feature>
<evidence type="ECO:0000256" key="6">
    <source>
        <dbReference type="HAMAP-Rule" id="MF_00020"/>
    </source>
</evidence>
<protein>
    <recommendedName>
        <fullName evidence="6">Acetate kinase</fullName>
        <ecNumber evidence="6">2.7.2.1</ecNumber>
    </recommendedName>
    <alternativeName>
        <fullName evidence="6">Acetokinase</fullName>
    </alternativeName>
</protein>
<feature type="binding site" evidence="6">
    <location>
        <begin position="331"/>
        <end position="335"/>
    </location>
    <ligand>
        <name>ATP</name>
        <dbReference type="ChEBI" id="CHEBI:30616"/>
    </ligand>
</feature>
<comment type="similarity">
    <text evidence="1 6 7">Belongs to the acetokinase family.</text>
</comment>
<dbReference type="NCBIfam" id="TIGR00016">
    <property type="entry name" value="ackA"/>
    <property type="match status" value="1"/>
</dbReference>
<dbReference type="InterPro" id="IPR004372">
    <property type="entry name" value="Ac/propionate_kinase"/>
</dbReference>
<feature type="active site" description="Proton donor/acceptor" evidence="6">
    <location>
        <position position="147"/>
    </location>
</feature>
<feature type="binding site" evidence="6">
    <location>
        <begin position="283"/>
        <end position="285"/>
    </location>
    <ligand>
        <name>ATP</name>
        <dbReference type="ChEBI" id="CHEBI:30616"/>
    </ligand>
</feature>
<evidence type="ECO:0000256" key="1">
    <source>
        <dbReference type="ARBA" id="ARBA00008748"/>
    </source>
</evidence>
<feature type="site" description="Transition state stabilizer" evidence="6">
    <location>
        <position position="179"/>
    </location>
</feature>
<dbReference type="PROSITE" id="PS01075">
    <property type="entry name" value="ACETATE_KINASE_1"/>
    <property type="match status" value="1"/>
</dbReference>
<dbReference type="Pfam" id="PF00871">
    <property type="entry name" value="Acetate_kinase"/>
    <property type="match status" value="1"/>
</dbReference>
<dbReference type="AlphaFoldDB" id="A0A267M824"/>
<evidence type="ECO:0000313" key="9">
    <source>
        <dbReference type="Proteomes" id="UP000216008"/>
    </source>
</evidence>
<feature type="binding site" evidence="6">
    <location>
        <position position="90"/>
    </location>
    <ligand>
        <name>substrate</name>
    </ligand>
</feature>
<dbReference type="GO" id="GO:0005524">
    <property type="term" value="F:ATP binding"/>
    <property type="evidence" value="ECO:0007669"/>
    <property type="project" value="UniProtKB-KW"/>
</dbReference>
<feature type="binding site" evidence="6">
    <location>
        <position position="15"/>
    </location>
    <ligand>
        <name>ATP</name>
        <dbReference type="ChEBI" id="CHEBI:30616"/>
    </ligand>
</feature>
<keyword evidence="6" id="KW-0963">Cytoplasm</keyword>
<dbReference type="PIRSF" id="PIRSF000722">
    <property type="entry name" value="Acetate_prop_kin"/>
    <property type="match status" value="1"/>
</dbReference>
<dbReference type="SUPFAM" id="SSF53067">
    <property type="entry name" value="Actin-like ATPase domain"/>
    <property type="match status" value="2"/>
</dbReference>
<dbReference type="GO" id="GO:0006083">
    <property type="term" value="P:acetate metabolic process"/>
    <property type="evidence" value="ECO:0007669"/>
    <property type="project" value="TreeGrafter"/>
</dbReference>
<evidence type="ECO:0000256" key="7">
    <source>
        <dbReference type="RuleBase" id="RU003835"/>
    </source>
</evidence>
<evidence type="ECO:0000256" key="2">
    <source>
        <dbReference type="ARBA" id="ARBA00022679"/>
    </source>
</evidence>
<dbReference type="EC" id="2.7.2.1" evidence="6"/>
<keyword evidence="3 6" id="KW-0547">Nucleotide-binding</keyword>
<dbReference type="PANTHER" id="PTHR21060">
    <property type="entry name" value="ACETATE KINASE"/>
    <property type="match status" value="1"/>
</dbReference>
<dbReference type="PANTHER" id="PTHR21060:SF15">
    <property type="entry name" value="ACETATE KINASE-RELATED"/>
    <property type="match status" value="1"/>
</dbReference>
<dbReference type="InterPro" id="IPR023865">
    <property type="entry name" value="Aliphatic_acid_kinase_CS"/>
</dbReference>
<keyword evidence="6" id="KW-0460">Magnesium</keyword>
<comment type="subcellular location">
    <subcellularLocation>
        <location evidence="6">Cytoplasm</location>
    </subcellularLocation>
</comment>
<keyword evidence="5 6" id="KW-0067">ATP-binding</keyword>
<dbReference type="Proteomes" id="UP000216008">
    <property type="component" value="Unassembled WGS sequence"/>
</dbReference>
<evidence type="ECO:0000256" key="3">
    <source>
        <dbReference type="ARBA" id="ARBA00022741"/>
    </source>
</evidence>
<dbReference type="InterPro" id="IPR000890">
    <property type="entry name" value="Aliphatic_acid_kin_short-chain"/>
</dbReference>
<dbReference type="GO" id="GO:0000287">
    <property type="term" value="F:magnesium ion binding"/>
    <property type="evidence" value="ECO:0007669"/>
    <property type="project" value="UniProtKB-UniRule"/>
</dbReference>
<reference evidence="8 9" key="1">
    <citation type="submission" date="2017-05" db="EMBL/GenBank/DDBJ databases">
        <title>Lactobacillus johnsonii from commercial turkeys.</title>
        <authorList>
            <person name="Johnson T.J."/>
            <person name="Youmans B."/>
        </authorList>
    </citation>
    <scope>NUCLEOTIDE SEQUENCE [LARGE SCALE GENOMIC DNA]</scope>
    <source>
        <strain evidence="8 9">UMNLJ114</strain>
    </source>
</reference>
<dbReference type="CDD" id="cd24010">
    <property type="entry name" value="ASKHA_NBD_AcK_PK"/>
    <property type="match status" value="1"/>
</dbReference>
<accession>A0A267M824</accession>
<dbReference type="RefSeq" id="WP_095182716.1">
    <property type="nucleotide sequence ID" value="NZ_NIBD01000020.1"/>
</dbReference>
<evidence type="ECO:0000313" key="8">
    <source>
        <dbReference type="EMBL" id="PAB55726.1"/>
    </source>
</evidence>